<evidence type="ECO:0000256" key="5">
    <source>
        <dbReference type="ARBA" id="ARBA00022801"/>
    </source>
</evidence>
<evidence type="ECO:0000256" key="18">
    <source>
        <dbReference type="ARBA" id="ARBA00048002"/>
    </source>
</evidence>
<dbReference type="Gene3D" id="3.90.79.10">
    <property type="entry name" value="Nucleoside Triphosphate Pyrophosphohydrolase"/>
    <property type="match status" value="1"/>
</dbReference>
<dbReference type="GO" id="GO:0008413">
    <property type="term" value="F:8-oxo-7,8-dihydroguanosine triphosphate pyrophosphatase activity"/>
    <property type="evidence" value="ECO:0007669"/>
    <property type="project" value="InterPro"/>
</dbReference>
<dbReference type="SUPFAM" id="SSF55811">
    <property type="entry name" value="Nudix"/>
    <property type="match status" value="1"/>
</dbReference>
<comment type="similarity">
    <text evidence="2">Belongs to the Nudix hydrolase family.</text>
</comment>
<organism evidence="23 24">
    <name type="scientific">Megasphaera vaginalis</name>
    <name type="common">ex Srinivasan et al. 2021</name>
    <dbReference type="NCBI Taxonomy" id="1111454"/>
    <lineage>
        <taxon>Bacteria</taxon>
        <taxon>Bacillati</taxon>
        <taxon>Bacillota</taxon>
        <taxon>Negativicutes</taxon>
        <taxon>Veillonellales</taxon>
        <taxon>Veillonellaceae</taxon>
        <taxon>Megasphaera</taxon>
    </lineage>
</organism>
<evidence type="ECO:0000256" key="14">
    <source>
        <dbReference type="ARBA" id="ARBA00030634"/>
    </source>
</evidence>
<reference evidence="23 24" key="1">
    <citation type="submission" date="2013-09" db="EMBL/GenBank/DDBJ databases">
        <authorList>
            <person name="Durkin A.S."/>
            <person name="Haft D.R."/>
            <person name="McCorrison J."/>
            <person name="Torralba M."/>
            <person name="Gillis M."/>
            <person name="Haft D.H."/>
            <person name="Methe B."/>
            <person name="Sutton G."/>
            <person name="Nelson K.E."/>
        </authorList>
    </citation>
    <scope>NUCLEOTIDE SEQUENCE [LARGE SCALE GENOMIC DNA]</scope>
    <source>
        <strain evidence="23 24">BV3C16-1</strain>
    </source>
</reference>
<sequence length="161" mass="18425">MRPTTLCFPIDSSNHILLGRKKRGFGAGKWNGFGGKLERGETFRACAVRECKEEAGLLIKETELQPVAFLDFRFSAEPSLDHIGYVYFASLYTGTPRASEEMEPQWFSYDRIPFESMWAGDRIWLPRLLQGEKLSGSILFDRDNEHVAEMKLKTVETVIEI</sequence>
<dbReference type="PROSITE" id="PS51462">
    <property type="entry name" value="NUDIX"/>
    <property type="match status" value="1"/>
</dbReference>
<evidence type="ECO:0000256" key="10">
    <source>
        <dbReference type="ARBA" id="ARBA00024596"/>
    </source>
</evidence>
<evidence type="ECO:0000313" key="23">
    <source>
        <dbReference type="EMBL" id="ERT60572.1"/>
    </source>
</evidence>
<dbReference type="PATRIC" id="fig|1111454.3.peg.837"/>
<gene>
    <name evidence="23" type="ORF">HMPREF1250_0441</name>
</gene>
<dbReference type="PANTHER" id="PTHR43758:SF2">
    <property type="entry name" value="OXIDIZED PURINE NUCLEOSIDE TRIPHOSPHATE HYDROLASE"/>
    <property type="match status" value="1"/>
</dbReference>
<dbReference type="GO" id="GO:0005737">
    <property type="term" value="C:cytoplasm"/>
    <property type="evidence" value="ECO:0007669"/>
    <property type="project" value="TreeGrafter"/>
</dbReference>
<dbReference type="EC" id="3.6.1.56" evidence="11"/>
<feature type="domain" description="Nudix hydrolase" evidence="22">
    <location>
        <begin position="1"/>
        <end position="130"/>
    </location>
</feature>
<protein>
    <recommendedName>
        <fullName evidence="12">Oxidized purine nucleoside triphosphate hydrolase</fullName>
        <ecNumber evidence="11">3.6.1.56</ecNumber>
    </recommendedName>
    <alternativeName>
        <fullName evidence="16">2-hydroxy-dATP diphosphatase</fullName>
    </alternativeName>
    <alternativeName>
        <fullName evidence="15">7,8-dihydro-8-oxoguanine triphosphatase</fullName>
    </alternativeName>
    <alternativeName>
        <fullName evidence="14">8-oxo-dGTPase</fullName>
    </alternativeName>
    <alternativeName>
        <fullName evidence="17">Methylated purine nucleoside triphosphate hydrolase</fullName>
    </alternativeName>
    <alternativeName>
        <fullName evidence="13">Nucleoside diphosphate-linked moiety X motif 1</fullName>
    </alternativeName>
</protein>
<keyword evidence="6" id="KW-0460">Magnesium</keyword>
<dbReference type="PRINTS" id="PR01403">
    <property type="entry name" value="8OXTPHPHTASE"/>
</dbReference>
<comment type="caution">
    <text evidence="23">The sequence shown here is derived from an EMBL/GenBank/DDBJ whole genome shotgun (WGS) entry which is preliminary data.</text>
</comment>
<evidence type="ECO:0000256" key="17">
    <source>
        <dbReference type="ARBA" id="ARBA00032071"/>
    </source>
</evidence>
<comment type="cofactor">
    <cofactor evidence="1">
        <name>Mg(2+)</name>
        <dbReference type="ChEBI" id="CHEBI:18420"/>
    </cofactor>
</comment>
<evidence type="ECO:0000256" key="21">
    <source>
        <dbReference type="ARBA" id="ARBA00053094"/>
    </source>
</evidence>
<accession>U7UMC9</accession>
<evidence type="ECO:0000256" key="9">
    <source>
        <dbReference type="ARBA" id="ARBA00024486"/>
    </source>
</evidence>
<dbReference type="CDD" id="cd03427">
    <property type="entry name" value="NUDIX_MTH1_Nudt1"/>
    <property type="match status" value="1"/>
</dbReference>
<dbReference type="Pfam" id="PF00293">
    <property type="entry name" value="NUDIX"/>
    <property type="match status" value="1"/>
</dbReference>
<comment type="catalytic activity">
    <reaction evidence="20">
        <text>N(6)-methyl-dATP + H2O = N(6)-methyl-dAMP + diphosphate + H(+)</text>
        <dbReference type="Rhea" id="RHEA:67604"/>
        <dbReference type="ChEBI" id="CHEBI:15377"/>
        <dbReference type="ChEBI" id="CHEBI:15378"/>
        <dbReference type="ChEBI" id="CHEBI:33019"/>
        <dbReference type="ChEBI" id="CHEBI:169976"/>
        <dbReference type="ChEBI" id="CHEBI:172872"/>
    </reaction>
    <physiologicalReaction direction="left-to-right" evidence="20">
        <dbReference type="Rhea" id="RHEA:67605"/>
    </physiologicalReaction>
</comment>
<dbReference type="GO" id="GO:0042262">
    <property type="term" value="P:DNA protection"/>
    <property type="evidence" value="ECO:0007669"/>
    <property type="project" value="InterPro"/>
</dbReference>
<keyword evidence="24" id="KW-1185">Reference proteome</keyword>
<comment type="subunit">
    <text evidence="3">Monomer.</text>
</comment>
<keyword evidence="5" id="KW-0378">Hydrolase</keyword>
<name>U7UMC9_9FIRM</name>
<dbReference type="OrthoDB" id="9804563at2"/>
<evidence type="ECO:0000256" key="4">
    <source>
        <dbReference type="ARBA" id="ARBA00022723"/>
    </source>
</evidence>
<dbReference type="GO" id="GO:0046872">
    <property type="term" value="F:metal ion binding"/>
    <property type="evidence" value="ECO:0007669"/>
    <property type="project" value="UniProtKB-KW"/>
</dbReference>
<comment type="catalytic activity">
    <reaction evidence="18">
        <text>N(6)-methyl-ATP + H2O = N(6)-methyl-AMP + diphosphate + H(+)</text>
        <dbReference type="Rhea" id="RHEA:67608"/>
        <dbReference type="ChEBI" id="CHEBI:15377"/>
        <dbReference type="ChEBI" id="CHEBI:15378"/>
        <dbReference type="ChEBI" id="CHEBI:33019"/>
        <dbReference type="ChEBI" id="CHEBI:144842"/>
        <dbReference type="ChEBI" id="CHEBI:172873"/>
    </reaction>
    <physiologicalReaction direction="left-to-right" evidence="18">
        <dbReference type="Rhea" id="RHEA:67609"/>
    </physiologicalReaction>
</comment>
<evidence type="ECO:0000256" key="12">
    <source>
        <dbReference type="ARBA" id="ARBA00026218"/>
    </source>
</evidence>
<evidence type="ECO:0000256" key="6">
    <source>
        <dbReference type="ARBA" id="ARBA00022842"/>
    </source>
</evidence>
<comment type="catalytic activity">
    <reaction evidence="8">
        <text>2-oxo-dATP + H2O = 2-oxo-dAMP + diphosphate + H(+)</text>
        <dbReference type="Rhea" id="RHEA:31583"/>
        <dbReference type="ChEBI" id="CHEBI:15377"/>
        <dbReference type="ChEBI" id="CHEBI:15378"/>
        <dbReference type="ChEBI" id="CHEBI:33019"/>
        <dbReference type="ChEBI" id="CHEBI:63212"/>
        <dbReference type="ChEBI" id="CHEBI:77897"/>
        <dbReference type="EC" id="3.6.1.56"/>
    </reaction>
    <physiologicalReaction direction="left-to-right" evidence="8">
        <dbReference type="Rhea" id="RHEA:31584"/>
    </physiologicalReaction>
</comment>
<evidence type="ECO:0000256" key="20">
    <source>
        <dbReference type="ARBA" id="ARBA00049032"/>
    </source>
</evidence>
<evidence type="ECO:0000256" key="8">
    <source>
        <dbReference type="ARBA" id="ARBA00024459"/>
    </source>
</evidence>
<comment type="function">
    <text evidence="21">Oxidized purine nucleoside triphosphate hydrolase which is a prominent sanitizer of the oxidized nucleotide pool. Catalyzes the hydrolysis of 2-oxo-dATP (2-hydroxy-dATP) into 2-oxo-dAMP. Also has a significant hydrolase activity toward 2-oxo-ATP, 8-oxo-dGTP and 8-oxo-dATP. Through the hydrolysis of oxidized purine nucleoside triphosphates, prevents their incorporation into DNA and the subsequent transversions A:T to C:G and G:C to T:A. Also catalyzes the hydrolysis of methylated purine nucleoside triphosphate preventing their integration into DNA. Through this antimutagenic activity protects cells from oxidative stress.</text>
</comment>
<dbReference type="STRING" id="1111454.HMPREF1250_0441"/>
<evidence type="ECO:0000256" key="11">
    <source>
        <dbReference type="ARBA" id="ARBA00026103"/>
    </source>
</evidence>
<dbReference type="PANTHER" id="PTHR43758">
    <property type="entry name" value="7,8-DIHYDRO-8-OXOGUANINE TRIPHOSPHATASE"/>
    <property type="match status" value="1"/>
</dbReference>
<comment type="catalytic activity">
    <reaction evidence="19">
        <text>O(6)-methyl-dGTP + H2O = O(6)-methyl-dGMP + diphosphate + H(+)</text>
        <dbReference type="Rhea" id="RHEA:67600"/>
        <dbReference type="ChEBI" id="CHEBI:15377"/>
        <dbReference type="ChEBI" id="CHEBI:15378"/>
        <dbReference type="ChEBI" id="CHEBI:33019"/>
        <dbReference type="ChEBI" id="CHEBI:169974"/>
        <dbReference type="ChEBI" id="CHEBI:169975"/>
    </reaction>
    <physiologicalReaction direction="left-to-right" evidence="19">
        <dbReference type="Rhea" id="RHEA:67601"/>
    </physiologicalReaction>
</comment>
<dbReference type="InterPro" id="IPR015797">
    <property type="entry name" value="NUDIX_hydrolase-like_dom_sf"/>
</dbReference>
<evidence type="ECO:0000256" key="7">
    <source>
        <dbReference type="ARBA" id="ARBA00024448"/>
    </source>
</evidence>
<keyword evidence="4" id="KW-0479">Metal-binding</keyword>
<dbReference type="AlphaFoldDB" id="U7UMC9"/>
<evidence type="ECO:0000256" key="3">
    <source>
        <dbReference type="ARBA" id="ARBA00011245"/>
    </source>
</evidence>
<evidence type="ECO:0000256" key="13">
    <source>
        <dbReference type="ARBA" id="ARBA00029673"/>
    </source>
</evidence>
<evidence type="ECO:0000256" key="19">
    <source>
        <dbReference type="ARBA" id="ARBA00048894"/>
    </source>
</evidence>
<dbReference type="InterPro" id="IPR000086">
    <property type="entry name" value="NUDIX_hydrolase_dom"/>
</dbReference>
<evidence type="ECO:0000259" key="22">
    <source>
        <dbReference type="PROSITE" id="PS51462"/>
    </source>
</evidence>
<evidence type="ECO:0000256" key="2">
    <source>
        <dbReference type="ARBA" id="ARBA00005582"/>
    </source>
</evidence>
<comment type="catalytic activity">
    <reaction evidence="9">
        <text>8-oxo-dGTP + H2O = 8-oxo-dGMP + diphosphate + H(+)</text>
        <dbReference type="Rhea" id="RHEA:31575"/>
        <dbReference type="ChEBI" id="CHEBI:15377"/>
        <dbReference type="ChEBI" id="CHEBI:15378"/>
        <dbReference type="ChEBI" id="CHEBI:33019"/>
        <dbReference type="ChEBI" id="CHEBI:63224"/>
        <dbReference type="ChEBI" id="CHEBI:77896"/>
    </reaction>
    <physiologicalReaction direction="left-to-right" evidence="9">
        <dbReference type="Rhea" id="RHEA:31576"/>
    </physiologicalReaction>
</comment>
<dbReference type="eggNOG" id="COG1051">
    <property type="taxonomic scope" value="Bacteria"/>
</dbReference>
<dbReference type="GO" id="GO:0008828">
    <property type="term" value="F:dATP diphosphatase activity"/>
    <property type="evidence" value="ECO:0007669"/>
    <property type="project" value="UniProtKB-EC"/>
</dbReference>
<dbReference type="RefSeq" id="WP_023053352.1">
    <property type="nucleotide sequence ID" value="NZ_AWXA01000020.1"/>
</dbReference>
<comment type="catalytic activity">
    <reaction evidence="7">
        <text>8-oxo-dATP + H2O = 8-oxo-dAMP + diphosphate + H(+)</text>
        <dbReference type="Rhea" id="RHEA:65396"/>
        <dbReference type="ChEBI" id="CHEBI:15377"/>
        <dbReference type="ChEBI" id="CHEBI:15378"/>
        <dbReference type="ChEBI" id="CHEBI:33019"/>
        <dbReference type="ChEBI" id="CHEBI:71361"/>
        <dbReference type="ChEBI" id="CHEBI:172871"/>
    </reaction>
    <physiologicalReaction direction="left-to-right" evidence="7">
        <dbReference type="Rhea" id="RHEA:65397"/>
    </physiologicalReaction>
</comment>
<evidence type="ECO:0000256" key="1">
    <source>
        <dbReference type="ARBA" id="ARBA00001946"/>
    </source>
</evidence>
<evidence type="ECO:0000256" key="15">
    <source>
        <dbReference type="ARBA" id="ARBA00030682"/>
    </source>
</evidence>
<dbReference type="InterPro" id="IPR003563">
    <property type="entry name" value="8ODP"/>
</dbReference>
<comment type="catalytic activity">
    <reaction evidence="10">
        <text>2-oxo-ATP + H2O = 2-oxo-AMP + diphosphate + H(+)</text>
        <dbReference type="Rhea" id="RHEA:67392"/>
        <dbReference type="ChEBI" id="CHEBI:15377"/>
        <dbReference type="ChEBI" id="CHEBI:15378"/>
        <dbReference type="ChEBI" id="CHEBI:33019"/>
        <dbReference type="ChEBI" id="CHEBI:71395"/>
        <dbReference type="ChEBI" id="CHEBI:172878"/>
    </reaction>
    <physiologicalReaction direction="left-to-right" evidence="10">
        <dbReference type="Rhea" id="RHEA:67393"/>
    </physiologicalReaction>
</comment>
<dbReference type="EMBL" id="AWXA01000020">
    <property type="protein sequence ID" value="ERT60572.1"/>
    <property type="molecule type" value="Genomic_DNA"/>
</dbReference>
<evidence type="ECO:0000313" key="24">
    <source>
        <dbReference type="Proteomes" id="UP000017090"/>
    </source>
</evidence>
<proteinExistence type="inferred from homology"/>
<dbReference type="Proteomes" id="UP000017090">
    <property type="component" value="Unassembled WGS sequence"/>
</dbReference>
<evidence type="ECO:0000256" key="16">
    <source>
        <dbReference type="ARBA" id="ARBA00031927"/>
    </source>
</evidence>